<dbReference type="PANTHER" id="PTHR35488:SF2">
    <property type="entry name" value="OS05G0358900 PROTEIN"/>
    <property type="match status" value="1"/>
</dbReference>
<reference evidence="2 4" key="1">
    <citation type="journal article" date="2017" name="Nature">
        <title>The sunflower genome provides insights into oil metabolism, flowering and Asterid evolution.</title>
        <authorList>
            <person name="Badouin H."/>
            <person name="Gouzy J."/>
            <person name="Grassa C.J."/>
            <person name="Murat F."/>
            <person name="Staton S.E."/>
            <person name="Cottret L."/>
            <person name="Lelandais-Briere C."/>
            <person name="Owens G.L."/>
            <person name="Carrere S."/>
            <person name="Mayjonade B."/>
            <person name="Legrand L."/>
            <person name="Gill N."/>
            <person name="Kane N.C."/>
            <person name="Bowers J.E."/>
            <person name="Hubner S."/>
            <person name="Bellec A."/>
            <person name="Berard A."/>
            <person name="Berges H."/>
            <person name="Blanchet N."/>
            <person name="Boniface M.C."/>
            <person name="Brunel D."/>
            <person name="Catrice O."/>
            <person name="Chaidir N."/>
            <person name="Claudel C."/>
            <person name="Donnadieu C."/>
            <person name="Faraut T."/>
            <person name="Fievet G."/>
            <person name="Helmstetter N."/>
            <person name="King M."/>
            <person name="Knapp S.J."/>
            <person name="Lai Z."/>
            <person name="Le Paslier M.C."/>
            <person name="Lippi Y."/>
            <person name="Lorenzon L."/>
            <person name="Mandel J.R."/>
            <person name="Marage G."/>
            <person name="Marchand G."/>
            <person name="Marquand E."/>
            <person name="Bret-Mestries E."/>
            <person name="Morien E."/>
            <person name="Nambeesan S."/>
            <person name="Nguyen T."/>
            <person name="Pegot-Espagnet P."/>
            <person name="Pouilly N."/>
            <person name="Raftis F."/>
            <person name="Sallet E."/>
            <person name="Schiex T."/>
            <person name="Thomas J."/>
            <person name="Vandecasteele C."/>
            <person name="Vares D."/>
            <person name="Vear F."/>
            <person name="Vautrin S."/>
            <person name="Crespi M."/>
            <person name="Mangin B."/>
            <person name="Burke J.M."/>
            <person name="Salse J."/>
            <person name="Munos S."/>
            <person name="Vincourt P."/>
            <person name="Rieseberg L.H."/>
            <person name="Langlade N.B."/>
        </authorList>
    </citation>
    <scope>NUCLEOTIDE SEQUENCE [LARGE SCALE GENOMIC DNA]</scope>
    <source>
        <strain evidence="4">cv. SF193</strain>
        <tissue evidence="2">Leaves</tissue>
    </source>
</reference>
<evidence type="ECO:0000256" key="1">
    <source>
        <dbReference type="SAM" id="MobiDB-lite"/>
    </source>
</evidence>
<organism evidence="3 4">
    <name type="scientific">Helianthus annuus</name>
    <name type="common">Common sunflower</name>
    <dbReference type="NCBI Taxonomy" id="4232"/>
    <lineage>
        <taxon>Eukaryota</taxon>
        <taxon>Viridiplantae</taxon>
        <taxon>Streptophyta</taxon>
        <taxon>Embryophyta</taxon>
        <taxon>Tracheophyta</taxon>
        <taxon>Spermatophyta</taxon>
        <taxon>Magnoliopsida</taxon>
        <taxon>eudicotyledons</taxon>
        <taxon>Gunneridae</taxon>
        <taxon>Pentapetalae</taxon>
        <taxon>asterids</taxon>
        <taxon>campanulids</taxon>
        <taxon>Asterales</taxon>
        <taxon>Asteraceae</taxon>
        <taxon>Asteroideae</taxon>
        <taxon>Heliantheae alliance</taxon>
        <taxon>Heliantheae</taxon>
        <taxon>Helianthus</taxon>
    </lineage>
</organism>
<accession>A0A251RL76</accession>
<dbReference type="PANTHER" id="PTHR35488">
    <property type="entry name" value="OS05G0358900 PROTEIN-RELATED"/>
    <property type="match status" value="1"/>
</dbReference>
<reference evidence="3" key="2">
    <citation type="submission" date="2017-02" db="EMBL/GenBank/DDBJ databases">
        <title>Sunflower complete genome.</title>
        <authorList>
            <person name="Langlade N."/>
            <person name="Munos S."/>
        </authorList>
    </citation>
    <scope>NUCLEOTIDE SEQUENCE [LARGE SCALE GENOMIC DNA]</scope>
    <source>
        <tissue evidence="3">Leaves</tissue>
    </source>
</reference>
<protein>
    <submittedName>
        <fullName evidence="3">Uncharacterized protein</fullName>
    </submittedName>
</protein>
<keyword evidence="4" id="KW-1185">Reference proteome</keyword>
<name>A0A251RL76_HELAN</name>
<sequence>MNTTQSPIFSLHEPQHFSDYGFDSQFDYFQVLEEARKHKRETCSSRSNIDTLHFKLQKPVTKDDNSKKIKKSRKRWWKHALHFFKRKRTASPPSSNVVYGDGGGVRAVSGPVYLAESRSGNSTPTYHRLSTSRPSSGPLAGTITPVRKGDLDIPYVSLTEVNVDQSCKISASPMPIYLVT</sequence>
<dbReference type="FunCoup" id="A0A251RL76">
    <property type="interactions" value="391"/>
</dbReference>
<proteinExistence type="predicted"/>
<dbReference type="InParanoid" id="A0A251RL76"/>
<evidence type="ECO:0000313" key="2">
    <source>
        <dbReference type="EMBL" id="KAF5753617.1"/>
    </source>
</evidence>
<dbReference type="Proteomes" id="UP000215914">
    <property type="component" value="Chromosome 17"/>
</dbReference>
<reference evidence="2" key="3">
    <citation type="submission" date="2020-06" db="EMBL/GenBank/DDBJ databases">
        <title>Helianthus annuus Genome sequencing and assembly Release 2.</title>
        <authorList>
            <person name="Gouzy J."/>
            <person name="Langlade N."/>
            <person name="Munos S."/>
        </authorList>
    </citation>
    <scope>NUCLEOTIDE SEQUENCE</scope>
    <source>
        <tissue evidence="2">Leaves</tissue>
    </source>
</reference>
<dbReference type="OrthoDB" id="1913474at2759"/>
<dbReference type="EMBL" id="MNCJ02000332">
    <property type="protein sequence ID" value="KAF5753617.1"/>
    <property type="molecule type" value="Genomic_DNA"/>
</dbReference>
<feature type="compositionally biased region" description="Polar residues" evidence="1">
    <location>
        <begin position="118"/>
        <end position="135"/>
    </location>
</feature>
<dbReference type="AlphaFoldDB" id="A0A251RL76"/>
<gene>
    <name evidence="3" type="ORF">HannXRQ_Chr17g0536041</name>
    <name evidence="2" type="ORF">HanXRQr2_Chr17g0782111</name>
</gene>
<dbReference type="OMA" id="FFKWKWI"/>
<dbReference type="Gramene" id="mRNA:HanXRQr2_Chr17g0782111">
    <property type="protein sequence ID" value="mRNA:HanXRQr2_Chr17g0782111"/>
    <property type="gene ID" value="HanXRQr2_Chr17g0782111"/>
</dbReference>
<evidence type="ECO:0000313" key="4">
    <source>
        <dbReference type="Proteomes" id="UP000215914"/>
    </source>
</evidence>
<feature type="region of interest" description="Disordered" evidence="1">
    <location>
        <begin position="117"/>
        <end position="143"/>
    </location>
</feature>
<evidence type="ECO:0000313" key="3">
    <source>
        <dbReference type="EMBL" id="OTF85075.1"/>
    </source>
</evidence>
<dbReference type="EMBL" id="CM007906">
    <property type="protein sequence ID" value="OTF85075.1"/>
    <property type="molecule type" value="Genomic_DNA"/>
</dbReference>